<evidence type="ECO:0000313" key="6">
    <source>
        <dbReference type="Proteomes" id="UP001296104"/>
    </source>
</evidence>
<dbReference type="Gene3D" id="1.20.1250.20">
    <property type="entry name" value="MFS general substrate transporter like domains"/>
    <property type="match status" value="2"/>
</dbReference>
<comment type="caution">
    <text evidence="5">The sequence shown here is derived from an EMBL/GenBank/DDBJ whole genome shotgun (WGS) entry which is preliminary data.</text>
</comment>
<dbReference type="EMBL" id="CAVMBE010000004">
    <property type="protein sequence ID" value="CAK3825342.1"/>
    <property type="molecule type" value="Genomic_DNA"/>
</dbReference>
<dbReference type="Pfam" id="PF07690">
    <property type="entry name" value="MFS_1"/>
    <property type="match status" value="1"/>
</dbReference>
<dbReference type="PANTHER" id="PTHR42910">
    <property type="entry name" value="TRANSPORTER SCO4007-RELATED"/>
    <property type="match status" value="1"/>
</dbReference>
<evidence type="ECO:0000256" key="1">
    <source>
        <dbReference type="ARBA" id="ARBA00004141"/>
    </source>
</evidence>
<feature type="region of interest" description="Disordered" evidence="2">
    <location>
        <begin position="496"/>
        <end position="581"/>
    </location>
</feature>
<evidence type="ECO:0000259" key="4">
    <source>
        <dbReference type="PROSITE" id="PS50850"/>
    </source>
</evidence>
<feature type="region of interest" description="Disordered" evidence="2">
    <location>
        <begin position="1"/>
        <end position="67"/>
    </location>
</feature>
<dbReference type="GO" id="GO:0016020">
    <property type="term" value="C:membrane"/>
    <property type="evidence" value="ECO:0007669"/>
    <property type="project" value="UniProtKB-SubCell"/>
</dbReference>
<feature type="compositionally biased region" description="Basic and acidic residues" evidence="2">
    <location>
        <begin position="513"/>
        <end position="550"/>
    </location>
</feature>
<name>A0AAI9E7D5_9PEZI</name>
<organism evidence="5 6">
    <name type="scientific">Lecanosticta acicola</name>
    <dbReference type="NCBI Taxonomy" id="111012"/>
    <lineage>
        <taxon>Eukaryota</taxon>
        <taxon>Fungi</taxon>
        <taxon>Dikarya</taxon>
        <taxon>Ascomycota</taxon>
        <taxon>Pezizomycotina</taxon>
        <taxon>Dothideomycetes</taxon>
        <taxon>Dothideomycetidae</taxon>
        <taxon>Mycosphaerellales</taxon>
        <taxon>Mycosphaerellaceae</taxon>
        <taxon>Lecanosticta</taxon>
    </lineage>
</organism>
<proteinExistence type="predicted"/>
<sequence length="581" mass="64123">MKDQDRDRDRDRDQGQDQDHERAHASGRPTSPLPDLDEKGAASSSPNAESSNASSIQEPSTTTTPPPLWRRIYSTLYWIPPNCRWDPSSPPVFSMAHNVMFAFAGAFTVANLYYNHPILNILAKDFGVSYVEVSQIPTLAQAGYATGLLFLCPLGDLLKRRPFVLSLVFFTATLCIGLCTTSSVKVFSAIQYITGVTTVTPQLMMPLVGDLAPPKKRAAALSIVTSGLMLGILLARLLSGIVTQYTSWRVIYWMSVGLQYLIFILLWLFMPDYPSTNPGGLNYFKMLWSIVVMFFKHPVLFQACWISYLASSTFTNYWTVLTFLLAGPPYYYTPVVIGLFALIGISAMCLGPIWAKYVTDRFVPLFTVFLGMIWIMLGVCIGSYTGTFTIAGPVIQALFQDFGLQTSQIANRSAIFTIEPKGRSRVNTAFMIFTFLGQLTGTSVGARLYEIGGWRVSGSYSVGAIGLALIVTLLRGPWEEGWIGWHGGYSILKKDRNSADGKGPETANPLRTTEQDTKDVEKNGHHDQHEHHHGHDDQEAVNRTDPEKGLELAAAEDTNDDIGSDKSEEGISPVPPPKEAN</sequence>
<keyword evidence="3" id="KW-0472">Membrane</keyword>
<feature type="transmembrane region" description="Helical" evidence="3">
    <location>
        <begin position="163"/>
        <end position="183"/>
    </location>
</feature>
<feature type="transmembrane region" description="Helical" evidence="3">
    <location>
        <begin position="250"/>
        <end position="269"/>
    </location>
</feature>
<accession>A0AAI9E7D5</accession>
<feature type="compositionally biased region" description="Basic and acidic residues" evidence="2">
    <location>
        <begin position="1"/>
        <end position="24"/>
    </location>
</feature>
<dbReference type="InterPro" id="IPR036259">
    <property type="entry name" value="MFS_trans_sf"/>
</dbReference>
<evidence type="ECO:0000313" key="5">
    <source>
        <dbReference type="EMBL" id="CAK3825342.1"/>
    </source>
</evidence>
<feature type="transmembrane region" description="Helical" evidence="3">
    <location>
        <begin position="220"/>
        <end position="238"/>
    </location>
</feature>
<feature type="compositionally biased region" description="Low complexity" evidence="2">
    <location>
        <begin position="41"/>
        <end position="55"/>
    </location>
</feature>
<evidence type="ECO:0000256" key="2">
    <source>
        <dbReference type="SAM" id="MobiDB-lite"/>
    </source>
</evidence>
<keyword evidence="3" id="KW-1133">Transmembrane helix</keyword>
<keyword evidence="6" id="KW-1185">Reference proteome</keyword>
<evidence type="ECO:0000256" key="3">
    <source>
        <dbReference type="SAM" id="Phobius"/>
    </source>
</evidence>
<feature type="transmembrane region" description="Helical" evidence="3">
    <location>
        <begin position="362"/>
        <end position="384"/>
    </location>
</feature>
<dbReference type="PROSITE" id="PS50850">
    <property type="entry name" value="MFS"/>
    <property type="match status" value="1"/>
</dbReference>
<protein>
    <submittedName>
        <fullName evidence="5">Major facilitator superfamily transporter</fullName>
    </submittedName>
</protein>
<feature type="transmembrane region" description="Helical" evidence="3">
    <location>
        <begin position="134"/>
        <end position="151"/>
    </location>
</feature>
<feature type="transmembrane region" description="Helical" evidence="3">
    <location>
        <begin position="290"/>
        <end position="310"/>
    </location>
</feature>
<dbReference type="GO" id="GO:0022857">
    <property type="term" value="F:transmembrane transporter activity"/>
    <property type="evidence" value="ECO:0007669"/>
    <property type="project" value="InterPro"/>
</dbReference>
<feature type="transmembrane region" description="Helical" evidence="3">
    <location>
        <begin position="330"/>
        <end position="350"/>
    </location>
</feature>
<keyword evidence="3" id="KW-0812">Transmembrane</keyword>
<dbReference type="InterPro" id="IPR020846">
    <property type="entry name" value="MFS_dom"/>
</dbReference>
<feature type="domain" description="Major facilitator superfamily (MFS) profile" evidence="4">
    <location>
        <begin position="94"/>
        <end position="480"/>
    </location>
</feature>
<feature type="transmembrane region" description="Helical" evidence="3">
    <location>
        <begin position="92"/>
        <end position="114"/>
    </location>
</feature>
<comment type="subcellular location">
    <subcellularLocation>
        <location evidence="1">Membrane</location>
        <topology evidence="1">Multi-pass membrane protein</topology>
    </subcellularLocation>
</comment>
<dbReference type="Proteomes" id="UP001296104">
    <property type="component" value="Unassembled WGS sequence"/>
</dbReference>
<dbReference type="PANTHER" id="PTHR42910:SF1">
    <property type="entry name" value="MAJOR FACILITATOR SUPERFAMILY (MFS) PROFILE DOMAIN-CONTAINING PROTEIN"/>
    <property type="match status" value="1"/>
</dbReference>
<gene>
    <name evidence="5" type="ORF">LECACI_7A001250</name>
</gene>
<dbReference type="SUPFAM" id="SSF103473">
    <property type="entry name" value="MFS general substrate transporter"/>
    <property type="match status" value="1"/>
</dbReference>
<dbReference type="CDD" id="cd17324">
    <property type="entry name" value="MFS_NepI_like"/>
    <property type="match status" value="1"/>
</dbReference>
<dbReference type="AlphaFoldDB" id="A0AAI9E7D5"/>
<dbReference type="InterPro" id="IPR011701">
    <property type="entry name" value="MFS"/>
</dbReference>
<reference evidence="5" key="1">
    <citation type="submission" date="2023-11" db="EMBL/GenBank/DDBJ databases">
        <authorList>
            <person name="Alioto T."/>
            <person name="Alioto T."/>
            <person name="Gomez Garrido J."/>
        </authorList>
    </citation>
    <scope>NUCLEOTIDE SEQUENCE</scope>
</reference>